<evidence type="ECO:0000259" key="2">
    <source>
        <dbReference type="Pfam" id="PF20691"/>
    </source>
</evidence>
<keyword evidence="4" id="KW-1185">Reference proteome</keyword>
<evidence type="ECO:0000313" key="4">
    <source>
        <dbReference type="Proteomes" id="UP001159428"/>
    </source>
</evidence>
<dbReference type="AlphaFoldDB" id="A0AAU9VPE6"/>
<dbReference type="Proteomes" id="UP001159428">
    <property type="component" value="Unassembled WGS sequence"/>
</dbReference>
<gene>
    <name evidence="3" type="ORF">PMEA_00016416</name>
</gene>
<accession>A0AAU9VPE6</accession>
<evidence type="ECO:0000313" key="3">
    <source>
        <dbReference type="EMBL" id="CAH3035683.1"/>
    </source>
</evidence>
<evidence type="ECO:0000256" key="1">
    <source>
        <dbReference type="SAM" id="MobiDB-lite"/>
    </source>
</evidence>
<feature type="region of interest" description="Disordered" evidence="1">
    <location>
        <begin position="1"/>
        <end position="114"/>
    </location>
</feature>
<dbReference type="EMBL" id="CALNXJ010000003">
    <property type="protein sequence ID" value="CAH3035683.1"/>
    <property type="molecule type" value="Genomic_DNA"/>
</dbReference>
<feature type="domain" description="TET-Associated Glycosyltransferase" evidence="2">
    <location>
        <begin position="292"/>
        <end position="443"/>
    </location>
</feature>
<proteinExistence type="predicted"/>
<dbReference type="InterPro" id="IPR049100">
    <property type="entry name" value="TAGT"/>
</dbReference>
<dbReference type="Pfam" id="PF20691">
    <property type="entry name" value="TAGT"/>
    <property type="match status" value="1"/>
</dbReference>
<protein>
    <recommendedName>
        <fullName evidence="2">TET-Associated Glycosyltransferase domain-containing protein</fullName>
    </recommendedName>
</protein>
<name>A0AAU9VPE6_9CNID</name>
<sequence length="518" mass="60160">MSTKSKQTKRELFPTTRDSSSEIEAAAVCKGPQTKESAVDGITQKPEAVQIREDEEKQDGEWPENPTGETEELDSTTEKCSEADSSSEIEESTASGITQRLKNFQIGEDEEKQDGEWLKNHTWETEKPDSTLEMKATVSISQSYPTSSKWTKNEANASVDLAEIYSNLPSYIEDVMKGSINSCRQELERVLKTPDSEKLTVNTPHILEIRNESLSPKDRKVLTKIDEKYTASSLPSPPEDSAVKNFYYFDCEHVLKMYVPSSNLSWFQTQTNRYTRWIKKIISNDYIGKRWVFIPSFRRAQIALLQWPHDEVMNDDSTIRILVVRPSEFDAYVRYCGPHFPVIRLPQDEIGVGYARYWIQKIALRLELQFIWMIDDSIKYFVEYDPNKKPPRGSYKEFRKRKFGLVFERIEKFVKETADEKVPIVAMSPRRFCVRKPLLEPFVCKPPQVAVYLNLRKLQEKHVYYRPELKTLEDMIFGYECEQRNLKVFMDNRIQVFDQPWNDTGASSPSVKTNTQSS</sequence>
<comment type="caution">
    <text evidence="3">The sequence shown here is derived from an EMBL/GenBank/DDBJ whole genome shotgun (WGS) entry which is preliminary data.</text>
</comment>
<reference evidence="3 4" key="1">
    <citation type="submission" date="2022-05" db="EMBL/GenBank/DDBJ databases">
        <authorList>
            <consortium name="Genoscope - CEA"/>
            <person name="William W."/>
        </authorList>
    </citation>
    <scope>NUCLEOTIDE SEQUENCE [LARGE SCALE GENOMIC DNA]</scope>
</reference>
<organism evidence="3 4">
    <name type="scientific">Pocillopora meandrina</name>
    <dbReference type="NCBI Taxonomy" id="46732"/>
    <lineage>
        <taxon>Eukaryota</taxon>
        <taxon>Metazoa</taxon>
        <taxon>Cnidaria</taxon>
        <taxon>Anthozoa</taxon>
        <taxon>Hexacorallia</taxon>
        <taxon>Scleractinia</taxon>
        <taxon>Astrocoeniina</taxon>
        <taxon>Pocilloporidae</taxon>
        <taxon>Pocillopora</taxon>
    </lineage>
</organism>